<name>A0A317VIU5_9EURO</name>
<dbReference type="Gene3D" id="3.30.200.150">
    <property type="match status" value="1"/>
</dbReference>
<reference evidence="2 3" key="1">
    <citation type="submission" date="2016-12" db="EMBL/GenBank/DDBJ databases">
        <title>The genomes of Aspergillus section Nigri reveals drivers in fungal speciation.</title>
        <authorList>
            <consortium name="DOE Joint Genome Institute"/>
            <person name="Vesth T.C."/>
            <person name="Nybo J."/>
            <person name="Theobald S."/>
            <person name="Brandl J."/>
            <person name="Frisvad J.C."/>
            <person name="Nielsen K.F."/>
            <person name="Lyhne E.K."/>
            <person name="Kogle M.E."/>
            <person name="Kuo A."/>
            <person name="Riley R."/>
            <person name="Clum A."/>
            <person name="Nolan M."/>
            <person name="Lipzen A."/>
            <person name="Salamov A."/>
            <person name="Henrissat B."/>
            <person name="Wiebenga A."/>
            <person name="De Vries R.P."/>
            <person name="Grigoriev I.V."/>
            <person name="Mortensen U.H."/>
            <person name="Andersen M.R."/>
            <person name="Baker S.E."/>
        </authorList>
    </citation>
    <scope>NUCLEOTIDE SEQUENCE [LARGE SCALE GENOMIC DNA]</scope>
    <source>
        <strain evidence="2 3">CBS 117.55</strain>
    </source>
</reference>
<dbReference type="STRING" id="1448321.A0A317VIU5"/>
<dbReference type="PANTHER" id="PTHR21310:SF58">
    <property type="entry name" value="AMINOGLYCOSIDE PHOSPHOTRANSFERASE DOMAIN-CONTAINING PROTEIN"/>
    <property type="match status" value="1"/>
</dbReference>
<dbReference type="RefSeq" id="XP_025396602.1">
    <property type="nucleotide sequence ID" value="XM_025537895.1"/>
</dbReference>
<protein>
    <recommendedName>
        <fullName evidence="1">Aminoglycoside phosphotransferase domain-containing protein</fullName>
    </recommendedName>
</protein>
<dbReference type="InterPro" id="IPR002575">
    <property type="entry name" value="Aminoglycoside_PTrfase"/>
</dbReference>
<dbReference type="VEuPathDB" id="FungiDB:BO70DRAFT_113349"/>
<dbReference type="Gene3D" id="3.90.1200.10">
    <property type="match status" value="1"/>
</dbReference>
<dbReference type="OrthoDB" id="4177236at2759"/>
<sequence>MASFGGRGPAKPTLEYKPQILHSLGSRTIEVCNNQVIKSGAGLRNHEVSNMKFVAEHTIIPVPRVHRVERDKDGKVLKIYMDYMPGKPLDKSWATMTESERKSVAEDLCNYINQLRKLKGGYIGGADRGQAVIGQHVFHEGGPFDQEFQFNDFLFSKIISRVPSTLRYHATKTFKEDHEIVFTHSDTAPRNILVEGGHVTGILD</sequence>
<comment type="caution">
    <text evidence="2">The sequence shown here is derived from an EMBL/GenBank/DDBJ whole genome shotgun (WGS) entry which is preliminary data.</text>
</comment>
<dbReference type="InterPro" id="IPR011009">
    <property type="entry name" value="Kinase-like_dom_sf"/>
</dbReference>
<dbReference type="AlphaFoldDB" id="A0A317VIU5"/>
<dbReference type="PANTHER" id="PTHR21310">
    <property type="entry name" value="AMINOGLYCOSIDE PHOSPHOTRANSFERASE-RELATED-RELATED"/>
    <property type="match status" value="1"/>
</dbReference>
<keyword evidence="3" id="KW-1185">Reference proteome</keyword>
<dbReference type="EMBL" id="MSFL01000025">
    <property type="protein sequence ID" value="PWY72948.1"/>
    <property type="molecule type" value="Genomic_DNA"/>
</dbReference>
<evidence type="ECO:0000259" key="1">
    <source>
        <dbReference type="Pfam" id="PF01636"/>
    </source>
</evidence>
<gene>
    <name evidence="2" type="ORF">BO70DRAFT_113349</name>
</gene>
<evidence type="ECO:0000313" key="2">
    <source>
        <dbReference type="EMBL" id="PWY72948.1"/>
    </source>
</evidence>
<accession>A0A317VIU5</accession>
<organism evidence="2 3">
    <name type="scientific">Aspergillus heteromorphus CBS 117.55</name>
    <dbReference type="NCBI Taxonomy" id="1448321"/>
    <lineage>
        <taxon>Eukaryota</taxon>
        <taxon>Fungi</taxon>
        <taxon>Dikarya</taxon>
        <taxon>Ascomycota</taxon>
        <taxon>Pezizomycotina</taxon>
        <taxon>Eurotiomycetes</taxon>
        <taxon>Eurotiomycetidae</taxon>
        <taxon>Eurotiales</taxon>
        <taxon>Aspergillaceae</taxon>
        <taxon>Aspergillus</taxon>
        <taxon>Aspergillus subgen. Circumdati</taxon>
    </lineage>
</organism>
<dbReference type="Pfam" id="PF01636">
    <property type="entry name" value="APH"/>
    <property type="match status" value="1"/>
</dbReference>
<feature type="domain" description="Aminoglycoside phosphotransferase" evidence="1">
    <location>
        <begin position="47"/>
        <end position="204"/>
    </location>
</feature>
<dbReference type="SUPFAM" id="SSF56112">
    <property type="entry name" value="Protein kinase-like (PK-like)"/>
    <property type="match status" value="1"/>
</dbReference>
<evidence type="ECO:0000313" key="3">
    <source>
        <dbReference type="Proteomes" id="UP000247233"/>
    </source>
</evidence>
<proteinExistence type="predicted"/>
<dbReference type="Proteomes" id="UP000247233">
    <property type="component" value="Unassembled WGS sequence"/>
</dbReference>
<dbReference type="InterPro" id="IPR051678">
    <property type="entry name" value="AGP_Transferase"/>
</dbReference>
<dbReference type="GeneID" id="37060132"/>